<feature type="transmembrane region" description="Helical" evidence="2">
    <location>
        <begin position="88"/>
        <end position="110"/>
    </location>
</feature>
<accession>A0A8H5TVK4</accession>
<reference evidence="3 4" key="1">
    <citation type="submission" date="2020-05" db="EMBL/GenBank/DDBJ databases">
        <title>Identification and distribution of gene clusters putatively required for synthesis of sphingolipid metabolism inhibitors in phylogenetically diverse species of the filamentous fungus Fusarium.</title>
        <authorList>
            <person name="Kim H.-S."/>
            <person name="Busman M."/>
            <person name="Brown D.W."/>
            <person name="Divon H."/>
            <person name="Uhlig S."/>
            <person name="Proctor R.H."/>
        </authorList>
    </citation>
    <scope>NUCLEOTIDE SEQUENCE [LARGE SCALE GENOMIC DNA]</scope>
    <source>
        <strain evidence="3 4">NRRL 20693</strain>
    </source>
</reference>
<sequence length="553" mass="60993">MAGPYDSMPDRSDIRLQRQSTSVSTNSYPDSPPKPHFRGLPARRRPKVKLWLGVIGKWSESAVIVLAVYVVLVVYAMKGVISQKQNKLFDALITAFLIALGMSTMSQLMSAVQDLKWWILSKRPRSRQKVKAMLKVSSMTETLALAFKSKRWTIHIAAAAWVSLFLAIQIGYALLGFCYSVDKNEDVALMVPGNVSVANLTTIFSEGFLDASKSSAQEYAANFYGLMGLGFDEGDLNQIPDPHTLFWSDTYFLFCNNSCSYAFRETNTQSLDDPDAVAITAFTDRKVDIKTDCSAYRVLEGGDGTSKTIVVEQDSRNTTVMLPSIEGSDRKVFMTSANQTCGKDCSVITVFEASLTDPWFYNCTVRVGSVLNAKKPEHEVGQSLAVLAASAIALGGIHSADDIKANSYPVTNLLAIPLNGTIEDLQYTLSRFATGVLASVIESNTDLVMEGQMPTIGQSLTVWYWEFVALILWFTAFIQLLVAVVATKVAERVVVPPRDSLSEAQILKAMVAEDTQDETNGEDDVPKAKTLWIYRNHHIGGGLYDLYMEEVKM</sequence>
<keyword evidence="2" id="KW-0472">Membrane</keyword>
<evidence type="ECO:0000313" key="4">
    <source>
        <dbReference type="Proteomes" id="UP000567885"/>
    </source>
</evidence>
<feature type="transmembrane region" description="Helical" evidence="2">
    <location>
        <begin position="154"/>
        <end position="175"/>
    </location>
</feature>
<feature type="transmembrane region" description="Helical" evidence="2">
    <location>
        <begin position="462"/>
        <end position="486"/>
    </location>
</feature>
<dbReference type="Proteomes" id="UP000567885">
    <property type="component" value="Unassembled WGS sequence"/>
</dbReference>
<keyword evidence="4" id="KW-1185">Reference proteome</keyword>
<dbReference type="AlphaFoldDB" id="A0A8H5TVK4"/>
<keyword evidence="2" id="KW-0812">Transmembrane</keyword>
<evidence type="ECO:0000313" key="3">
    <source>
        <dbReference type="EMBL" id="KAF5675187.1"/>
    </source>
</evidence>
<keyword evidence="2" id="KW-1133">Transmembrane helix</keyword>
<comment type="caution">
    <text evidence="3">The sequence shown here is derived from an EMBL/GenBank/DDBJ whole genome shotgun (WGS) entry which is preliminary data.</text>
</comment>
<feature type="region of interest" description="Disordered" evidence="1">
    <location>
        <begin position="1"/>
        <end position="41"/>
    </location>
</feature>
<dbReference type="OrthoDB" id="3596604at2759"/>
<feature type="transmembrane region" description="Helical" evidence="2">
    <location>
        <begin position="50"/>
        <end position="76"/>
    </location>
</feature>
<protein>
    <submittedName>
        <fullName evidence="3">Uncharacterized protein</fullName>
    </submittedName>
</protein>
<evidence type="ECO:0000256" key="2">
    <source>
        <dbReference type="SAM" id="Phobius"/>
    </source>
</evidence>
<gene>
    <name evidence="3" type="ORF">FHETE_2606</name>
</gene>
<evidence type="ECO:0000256" key="1">
    <source>
        <dbReference type="SAM" id="MobiDB-lite"/>
    </source>
</evidence>
<name>A0A8H5TVK4_FUSHE</name>
<feature type="compositionally biased region" description="Polar residues" evidence="1">
    <location>
        <begin position="17"/>
        <end position="29"/>
    </location>
</feature>
<organism evidence="3 4">
    <name type="scientific">Fusarium heterosporum</name>
    <dbReference type="NCBI Taxonomy" id="42747"/>
    <lineage>
        <taxon>Eukaryota</taxon>
        <taxon>Fungi</taxon>
        <taxon>Dikarya</taxon>
        <taxon>Ascomycota</taxon>
        <taxon>Pezizomycotina</taxon>
        <taxon>Sordariomycetes</taxon>
        <taxon>Hypocreomycetidae</taxon>
        <taxon>Hypocreales</taxon>
        <taxon>Nectriaceae</taxon>
        <taxon>Fusarium</taxon>
        <taxon>Fusarium heterosporum species complex</taxon>
    </lineage>
</organism>
<dbReference type="EMBL" id="JAAGWQ010000043">
    <property type="protein sequence ID" value="KAF5675187.1"/>
    <property type="molecule type" value="Genomic_DNA"/>
</dbReference>
<proteinExistence type="predicted"/>